<dbReference type="STRING" id="1661398.A0A482VM93"/>
<dbReference type="AlphaFoldDB" id="A0A482VM93"/>
<evidence type="ECO:0000259" key="2">
    <source>
        <dbReference type="Pfam" id="PF00135"/>
    </source>
</evidence>
<dbReference type="PANTHER" id="PTHR11559">
    <property type="entry name" value="CARBOXYLESTERASE"/>
    <property type="match status" value="1"/>
</dbReference>
<dbReference type="Proteomes" id="UP000292052">
    <property type="component" value="Unassembled WGS sequence"/>
</dbReference>
<evidence type="ECO:0000313" key="4">
    <source>
        <dbReference type="Proteomes" id="UP000292052"/>
    </source>
</evidence>
<dbReference type="Pfam" id="PF00135">
    <property type="entry name" value="COesterase"/>
    <property type="match status" value="1"/>
</dbReference>
<protein>
    <recommendedName>
        <fullName evidence="2">Carboxylesterase type B domain-containing protein</fullName>
    </recommendedName>
</protein>
<dbReference type="EMBL" id="QDEB01084696">
    <property type="protein sequence ID" value="RZC33900.1"/>
    <property type="molecule type" value="Genomic_DNA"/>
</dbReference>
<keyword evidence="4" id="KW-1185">Reference proteome</keyword>
<dbReference type="InterPro" id="IPR002018">
    <property type="entry name" value="CarbesteraseB"/>
</dbReference>
<organism evidence="3 4">
    <name type="scientific">Asbolus verrucosus</name>
    <name type="common">Desert ironclad beetle</name>
    <dbReference type="NCBI Taxonomy" id="1661398"/>
    <lineage>
        <taxon>Eukaryota</taxon>
        <taxon>Metazoa</taxon>
        <taxon>Ecdysozoa</taxon>
        <taxon>Arthropoda</taxon>
        <taxon>Hexapoda</taxon>
        <taxon>Insecta</taxon>
        <taxon>Pterygota</taxon>
        <taxon>Neoptera</taxon>
        <taxon>Endopterygota</taxon>
        <taxon>Coleoptera</taxon>
        <taxon>Polyphaga</taxon>
        <taxon>Cucujiformia</taxon>
        <taxon>Tenebrionidae</taxon>
        <taxon>Pimeliinae</taxon>
        <taxon>Asbolus</taxon>
    </lineage>
</organism>
<dbReference type="SUPFAM" id="SSF53474">
    <property type="entry name" value="alpha/beta-Hydrolases"/>
    <property type="match status" value="1"/>
</dbReference>
<dbReference type="OrthoDB" id="19653at2759"/>
<dbReference type="Gene3D" id="3.40.50.1820">
    <property type="entry name" value="alpha/beta hydrolase"/>
    <property type="match status" value="1"/>
</dbReference>
<reference evidence="3 4" key="1">
    <citation type="submission" date="2017-03" db="EMBL/GenBank/DDBJ databases">
        <title>Genome of the blue death feigning beetle - Asbolus verrucosus.</title>
        <authorList>
            <person name="Rider S.D."/>
        </authorList>
    </citation>
    <scope>NUCLEOTIDE SEQUENCE [LARGE SCALE GENOMIC DNA]</scope>
    <source>
        <strain evidence="3">Butters</strain>
        <tissue evidence="3">Head and leg muscle</tissue>
    </source>
</reference>
<accession>A0A482VM93</accession>
<dbReference type="PROSITE" id="PS00941">
    <property type="entry name" value="CARBOXYLESTERASE_B_2"/>
    <property type="match status" value="1"/>
</dbReference>
<evidence type="ECO:0000256" key="1">
    <source>
        <dbReference type="ARBA" id="ARBA00023180"/>
    </source>
</evidence>
<keyword evidence="1" id="KW-0325">Glycoprotein</keyword>
<sequence length="528" mass="59810">FQDGLIVQTKNGAVQGRQGTTVEHGHPFYSFRGIPYAEAPINELRFEPPVAKKNWEGVWDATEDREHCVQGSDPVLGSEDCLFINVYTPTRPSSSCELLPTMVWIYGGGFEGGDSTYDLYGPDYLLEKDVVVVTLNYRLGFLGFLSTGDNVVPGNNGLKDQVLALKWVRDNIKNFCGNPDEITLAGQSAGSASVSYHMQSPQSQGLFQRAIMQSGVSLSLWGLSRRVPQMVHLVAEALAIDNSTSQRLVEGLKSFNTTYLQSIASSTILSAYLSNNPREGFALGPVIEHEHPGAFFTAKSHQLLASGQFNKVPVMIGFNSLEGTYNFEALFRLYLVQFDLYPEKLLPIDLNVDPSRASEAAKKLKNYYFGWIPVSLSNMELMRFLSDDQFVRSIREFARLVQKHVPVYFYRFSYEGGLWGYHNRTIAGVTHSEELGYYWRSKHDPASDHDLVIRSRMVTMWTNFIKYGNPTPHKDPILENALWQPYDSQLTYLDIGHHLVSTQYPEMERMQFWDDFYAEYGNPPHDTY</sequence>
<dbReference type="InterPro" id="IPR050309">
    <property type="entry name" value="Type-B_Carboxylest/Lipase"/>
</dbReference>
<dbReference type="InterPro" id="IPR019819">
    <property type="entry name" value="Carboxylesterase_B_CS"/>
</dbReference>
<comment type="caution">
    <text evidence="3">The sequence shown here is derived from an EMBL/GenBank/DDBJ whole genome shotgun (WGS) entry which is preliminary data.</text>
</comment>
<dbReference type="FunFam" id="3.40.50.1820:FF:000155">
    <property type="entry name" value="Carboxylic ester hydrolase"/>
    <property type="match status" value="1"/>
</dbReference>
<dbReference type="InterPro" id="IPR029058">
    <property type="entry name" value="AB_hydrolase_fold"/>
</dbReference>
<evidence type="ECO:0000313" key="3">
    <source>
        <dbReference type="EMBL" id="RZC33900.1"/>
    </source>
</evidence>
<name>A0A482VM93_ASBVE</name>
<proteinExistence type="predicted"/>
<feature type="domain" description="Carboxylesterase type B" evidence="2">
    <location>
        <begin position="5"/>
        <end position="513"/>
    </location>
</feature>
<gene>
    <name evidence="3" type="ORF">BDFB_011530</name>
</gene>
<feature type="non-terminal residue" evidence="3">
    <location>
        <position position="1"/>
    </location>
</feature>